<gene>
    <name evidence="2" type="ORF">J2853_001405</name>
</gene>
<dbReference type="InterPro" id="IPR010852">
    <property type="entry name" value="ABATE"/>
</dbReference>
<comment type="caution">
    <text evidence="2">The sequence shown here is derived from an EMBL/GenBank/DDBJ whole genome shotgun (WGS) entry which is preliminary data.</text>
</comment>
<keyword evidence="3" id="KW-1185">Reference proteome</keyword>
<dbReference type="Pfam" id="PF11706">
    <property type="entry name" value="zf-CGNR"/>
    <property type="match status" value="1"/>
</dbReference>
<dbReference type="Proteomes" id="UP001225356">
    <property type="component" value="Unassembled WGS sequence"/>
</dbReference>
<dbReference type="InterPro" id="IPR021005">
    <property type="entry name" value="Znf_CGNR"/>
</dbReference>
<protein>
    <submittedName>
        <fullName evidence="2">RNA-binding Zn ribbon-like protein</fullName>
    </submittedName>
</protein>
<proteinExistence type="predicted"/>
<dbReference type="PANTHER" id="PTHR35525:SF3">
    <property type="entry name" value="BLL6575 PROTEIN"/>
    <property type="match status" value="1"/>
</dbReference>
<dbReference type="EMBL" id="JAUSQU010000001">
    <property type="protein sequence ID" value="MDP9842194.1"/>
    <property type="molecule type" value="Genomic_DNA"/>
</dbReference>
<dbReference type="PANTHER" id="PTHR35525">
    <property type="entry name" value="BLL6575 PROTEIN"/>
    <property type="match status" value="1"/>
</dbReference>
<evidence type="ECO:0000313" key="2">
    <source>
        <dbReference type="EMBL" id="MDP9842194.1"/>
    </source>
</evidence>
<dbReference type="SUPFAM" id="SSF160904">
    <property type="entry name" value="Jann2411-like"/>
    <property type="match status" value="1"/>
</dbReference>
<accession>A0ABT9Q7Y7</accession>
<reference evidence="2 3" key="1">
    <citation type="submission" date="2023-07" db="EMBL/GenBank/DDBJ databases">
        <title>Sequencing the genomes of 1000 actinobacteria strains.</title>
        <authorList>
            <person name="Klenk H.-P."/>
        </authorList>
    </citation>
    <scope>NUCLEOTIDE SEQUENCE [LARGE SCALE GENOMIC DNA]</scope>
    <source>
        <strain evidence="2 3">DSM 46740</strain>
    </source>
</reference>
<dbReference type="Gene3D" id="1.10.3300.10">
    <property type="entry name" value="Jann2411-like domain"/>
    <property type="match status" value="1"/>
</dbReference>
<name>A0ABT9Q7Y7_9ACTN</name>
<evidence type="ECO:0000313" key="3">
    <source>
        <dbReference type="Proteomes" id="UP001225356"/>
    </source>
</evidence>
<feature type="domain" description="Zinc finger CGNR" evidence="1">
    <location>
        <begin position="146"/>
        <end position="188"/>
    </location>
</feature>
<organism evidence="2 3">
    <name type="scientific">Streptosporangium lutulentum</name>
    <dbReference type="NCBI Taxonomy" id="1461250"/>
    <lineage>
        <taxon>Bacteria</taxon>
        <taxon>Bacillati</taxon>
        <taxon>Actinomycetota</taxon>
        <taxon>Actinomycetes</taxon>
        <taxon>Streptosporangiales</taxon>
        <taxon>Streptosporangiaceae</taxon>
        <taxon>Streptosporangium</taxon>
    </lineage>
</organism>
<evidence type="ECO:0000259" key="1">
    <source>
        <dbReference type="Pfam" id="PF11706"/>
    </source>
</evidence>
<dbReference type="RefSeq" id="WP_307556139.1">
    <property type="nucleotide sequence ID" value="NZ_JAUSQU010000001.1"/>
</dbReference>
<sequence length="192" mass="20315">MTIDGWNITGQSQIDSYVSSRAALAVLLVNRLAVTRTHGRTVTPPGTAASRRAALTADRPEAAGMPLTDVDALASAAEVLRSVFGAPDPPVAALNDLLIRHSAVPTLHEDTHTLSFHRQDARLVDAWVADAGTALAMIIGVGQAARLGRCQAGGCDLVFMDITRNASRRFCDLSCQNRAKASAYRARRGSAP</sequence>
<dbReference type="InterPro" id="IPR023286">
    <property type="entry name" value="ABATE_dom_sf"/>
</dbReference>